<dbReference type="OrthoDB" id="4356994at2759"/>
<dbReference type="RefSeq" id="XP_016268084.1">
    <property type="nucleotide sequence ID" value="XM_016401031.1"/>
</dbReference>
<dbReference type="GO" id="GO:0008270">
    <property type="term" value="F:zinc ion binding"/>
    <property type="evidence" value="ECO:0007669"/>
    <property type="project" value="InterPro"/>
</dbReference>
<reference evidence="7 8" key="1">
    <citation type="submission" date="2015-01" db="EMBL/GenBank/DDBJ databases">
        <title>The Genome Sequence of Exophiala oligosperma CBS72588.</title>
        <authorList>
            <consortium name="The Broad Institute Genomics Platform"/>
            <person name="Cuomo C."/>
            <person name="de Hoog S."/>
            <person name="Gorbushina A."/>
            <person name="Stielow B."/>
            <person name="Teixiera M."/>
            <person name="Abouelleil A."/>
            <person name="Chapman S.B."/>
            <person name="Priest M."/>
            <person name="Young S.K."/>
            <person name="Wortman J."/>
            <person name="Nusbaum C."/>
            <person name="Birren B."/>
        </authorList>
    </citation>
    <scope>NUCLEOTIDE SEQUENCE [LARGE SCALE GENOMIC DNA]</scope>
    <source>
        <strain evidence="7 8">CBS 72588</strain>
    </source>
</reference>
<evidence type="ECO:0000256" key="2">
    <source>
        <dbReference type="ARBA" id="ARBA00022723"/>
    </source>
</evidence>
<evidence type="ECO:0000313" key="8">
    <source>
        <dbReference type="Proteomes" id="UP000053342"/>
    </source>
</evidence>
<dbReference type="Proteomes" id="UP000053342">
    <property type="component" value="Unassembled WGS sequence"/>
</dbReference>
<proteinExistence type="predicted"/>
<evidence type="ECO:0000256" key="3">
    <source>
        <dbReference type="ARBA" id="ARBA00023015"/>
    </source>
</evidence>
<sequence length="578" mass="64367">MPLSLLRRAIDIFLAQHHGVEFCSFLHQPSLAAETVGTEHPFLCRSIIALSALDMCDSEAQTYGYSSLEVLSEHFADLARASARTTIDQPSIPSIQANLVLAMYELLTRDGIKAWMFSGVATRQAQALRLGVELHSKHSAREKETRRRVFWACFIMDRLVAYTCSRPQMIGLESVRLQLPCPDRLFAFGDDYNGPNLNTVMSHIHQIVSIGLMPFFICILSLWSEIVYLQMRDGRRGALHPPSDPNGPFSRLEIQVEEFQAALPLKAQWSPENYRAYNSMGQGKLFIYLHLLLNHARFALHQEYLPQQDGPVLIMVDGDNNNANDTEMDGAGLSLNYTDDRIISVCLSGASAIAEIVSFIWNAEDGTSREPLRSVVAVHPIMAAAAVQMWAQYTRQQGPEHDDTATTPQTAYKDNVILFATVIQSWKPRWKIAYAFDETLDSVQRLYESSYLTSPWDNNDASFGGVADDEDLPGGETNSTPCVHSGNTVEGGGGGAAILVVTGDGNANATPEVAEGSGLPDPEQVCQRLFDKIRYTMLVSLEAPDVKRRMLNVYLRTLWIHVWKSTTTTGEDFVDWEQ</sequence>
<dbReference type="HOGENOM" id="CLU_029208_0_0_1"/>
<dbReference type="CDD" id="cd12148">
    <property type="entry name" value="fungal_TF_MHR"/>
    <property type="match status" value="1"/>
</dbReference>
<name>A0A0D2DXP0_9EURO</name>
<dbReference type="SMART" id="SM00906">
    <property type="entry name" value="Fungal_trans"/>
    <property type="match status" value="1"/>
</dbReference>
<keyword evidence="3" id="KW-0805">Transcription regulation</keyword>
<feature type="domain" description="Xylanolytic transcriptional activator regulatory" evidence="6">
    <location>
        <begin position="114"/>
        <end position="186"/>
    </location>
</feature>
<evidence type="ECO:0000256" key="1">
    <source>
        <dbReference type="ARBA" id="ARBA00004123"/>
    </source>
</evidence>
<dbReference type="GeneID" id="27352598"/>
<dbReference type="GO" id="GO:0000981">
    <property type="term" value="F:DNA-binding transcription factor activity, RNA polymerase II-specific"/>
    <property type="evidence" value="ECO:0007669"/>
    <property type="project" value="InterPro"/>
</dbReference>
<dbReference type="EMBL" id="KN847332">
    <property type="protein sequence ID" value="KIW47868.1"/>
    <property type="molecule type" value="Genomic_DNA"/>
</dbReference>
<dbReference type="GO" id="GO:0003677">
    <property type="term" value="F:DNA binding"/>
    <property type="evidence" value="ECO:0007669"/>
    <property type="project" value="InterPro"/>
</dbReference>
<dbReference type="GO" id="GO:0006351">
    <property type="term" value="P:DNA-templated transcription"/>
    <property type="evidence" value="ECO:0007669"/>
    <property type="project" value="InterPro"/>
</dbReference>
<dbReference type="STRING" id="215243.A0A0D2DXP0"/>
<protein>
    <recommendedName>
        <fullName evidence="6">Xylanolytic transcriptional activator regulatory domain-containing protein</fullName>
    </recommendedName>
</protein>
<comment type="subcellular location">
    <subcellularLocation>
        <location evidence="1">Nucleus</location>
    </subcellularLocation>
</comment>
<dbReference type="Pfam" id="PF04082">
    <property type="entry name" value="Fungal_trans"/>
    <property type="match status" value="1"/>
</dbReference>
<dbReference type="PANTHER" id="PTHR47338">
    <property type="entry name" value="ZN(II)2CYS6 TRANSCRIPTION FACTOR (EUROFUNG)-RELATED"/>
    <property type="match status" value="1"/>
</dbReference>
<evidence type="ECO:0000256" key="5">
    <source>
        <dbReference type="ARBA" id="ARBA00023242"/>
    </source>
</evidence>
<dbReference type="GO" id="GO:0005634">
    <property type="term" value="C:nucleus"/>
    <property type="evidence" value="ECO:0007669"/>
    <property type="project" value="UniProtKB-SubCell"/>
</dbReference>
<dbReference type="PANTHER" id="PTHR47338:SF25">
    <property type="entry name" value="TRANSCRIPTION FACTOR"/>
    <property type="match status" value="1"/>
</dbReference>
<accession>A0A0D2DXP0</accession>
<organism evidence="7 8">
    <name type="scientific">Exophiala oligosperma</name>
    <dbReference type="NCBI Taxonomy" id="215243"/>
    <lineage>
        <taxon>Eukaryota</taxon>
        <taxon>Fungi</taxon>
        <taxon>Dikarya</taxon>
        <taxon>Ascomycota</taxon>
        <taxon>Pezizomycotina</taxon>
        <taxon>Eurotiomycetes</taxon>
        <taxon>Chaetothyriomycetidae</taxon>
        <taxon>Chaetothyriales</taxon>
        <taxon>Herpotrichiellaceae</taxon>
        <taxon>Exophiala</taxon>
    </lineage>
</organism>
<evidence type="ECO:0000259" key="6">
    <source>
        <dbReference type="SMART" id="SM00906"/>
    </source>
</evidence>
<evidence type="ECO:0000313" key="7">
    <source>
        <dbReference type="EMBL" id="KIW47868.1"/>
    </source>
</evidence>
<dbReference type="AlphaFoldDB" id="A0A0D2DXP0"/>
<gene>
    <name evidence="7" type="ORF">PV06_00524</name>
</gene>
<dbReference type="VEuPathDB" id="FungiDB:PV06_00524"/>
<evidence type="ECO:0000256" key="4">
    <source>
        <dbReference type="ARBA" id="ARBA00023163"/>
    </source>
</evidence>
<keyword evidence="5" id="KW-0539">Nucleus</keyword>
<keyword evidence="2" id="KW-0479">Metal-binding</keyword>
<keyword evidence="4" id="KW-0804">Transcription</keyword>
<dbReference type="InterPro" id="IPR050815">
    <property type="entry name" value="TF_fung"/>
</dbReference>
<keyword evidence="8" id="KW-1185">Reference proteome</keyword>
<dbReference type="InterPro" id="IPR007219">
    <property type="entry name" value="XnlR_reg_dom"/>
</dbReference>